<evidence type="ECO:0000256" key="4">
    <source>
        <dbReference type="ARBA" id="ARBA00022989"/>
    </source>
</evidence>
<protein>
    <recommendedName>
        <fullName evidence="6">Phosphatidylglycerol lysyltransferase</fullName>
        <ecNumber evidence="6">2.3.2.3</ecNumber>
    </recommendedName>
    <alternativeName>
        <fullName evidence="6">Lysylphosphatidylglycerol synthase</fullName>
    </alternativeName>
</protein>
<evidence type="ECO:0000256" key="5">
    <source>
        <dbReference type="ARBA" id="ARBA00023136"/>
    </source>
</evidence>
<evidence type="ECO:0000256" key="6">
    <source>
        <dbReference type="RuleBase" id="RU363042"/>
    </source>
</evidence>
<dbReference type="Proteomes" id="UP000184052">
    <property type="component" value="Unassembled WGS sequence"/>
</dbReference>
<keyword evidence="4 6" id="KW-1133">Transmembrane helix</keyword>
<feature type="transmembrane region" description="Helical" evidence="6">
    <location>
        <begin position="240"/>
        <end position="263"/>
    </location>
</feature>
<comment type="function">
    <text evidence="6">Catalyzes the transfer of a lysyl group from L-lysyl-tRNA(Lys) to membrane-bound phosphatidylglycerol (PG), which produces lysylphosphatidylglycerol (LPG), a major component of the bacterial membrane with a positive net charge. LPG synthesis contributes to bacterial virulence as it is involved in the resistance mechanism against cationic antimicrobial peptides (CAMP) produces by the host's immune system (defensins, cathelicidins) and by the competing microorganisms.</text>
</comment>
<dbReference type="RefSeq" id="WP_073049132.1">
    <property type="nucleotide sequence ID" value="NZ_FQZL01000010.1"/>
</dbReference>
<feature type="transmembrane region" description="Helical" evidence="6">
    <location>
        <begin position="164"/>
        <end position="186"/>
    </location>
</feature>
<keyword evidence="8" id="KW-1185">Reference proteome</keyword>
<dbReference type="GO" id="GO:0046677">
    <property type="term" value="P:response to antibiotic"/>
    <property type="evidence" value="ECO:0007669"/>
    <property type="project" value="UniProtKB-KW"/>
</dbReference>
<dbReference type="EMBL" id="FQZL01000010">
    <property type="protein sequence ID" value="SHJ07076.1"/>
    <property type="molecule type" value="Genomic_DNA"/>
</dbReference>
<comment type="subcellular location">
    <subcellularLocation>
        <location evidence="1 6">Cell membrane</location>
        <topology evidence="1 6">Multi-pass membrane protein</topology>
    </subcellularLocation>
</comment>
<keyword evidence="2" id="KW-1003">Cell membrane</keyword>
<dbReference type="NCBIfam" id="TIGR00374">
    <property type="entry name" value="flippase-like domain"/>
    <property type="match status" value="1"/>
</dbReference>
<feature type="transmembrane region" description="Helical" evidence="6">
    <location>
        <begin position="320"/>
        <end position="339"/>
    </location>
</feature>
<feature type="transmembrane region" description="Helical" evidence="6">
    <location>
        <begin position="15"/>
        <end position="36"/>
    </location>
</feature>
<reference evidence="7 8" key="1">
    <citation type="submission" date="2016-11" db="EMBL/GenBank/DDBJ databases">
        <authorList>
            <person name="Jaros S."/>
            <person name="Januszkiewicz K."/>
            <person name="Wedrychowicz H."/>
        </authorList>
    </citation>
    <scope>NUCLEOTIDE SEQUENCE [LARGE SCALE GENOMIC DNA]</scope>
    <source>
        <strain evidence="7 8">DSM 17477</strain>
    </source>
</reference>
<evidence type="ECO:0000256" key="1">
    <source>
        <dbReference type="ARBA" id="ARBA00004651"/>
    </source>
</evidence>
<dbReference type="STRING" id="1121476.SAMN02745751_01675"/>
<accession>A0A1M6GAX8</accession>
<name>A0A1M6GAX8_9FIRM</name>
<gene>
    <name evidence="6" type="primary">mprF</name>
    <name evidence="7" type="ORF">SAMN02745751_01675</name>
</gene>
<keyword evidence="6" id="KW-0046">Antibiotic resistance</keyword>
<comment type="similarity">
    <text evidence="6">Belongs to the LPG synthase family.</text>
</comment>
<dbReference type="AlphaFoldDB" id="A0A1M6GAX8"/>
<dbReference type="PANTHER" id="PTHR37693">
    <property type="entry name" value="PHOSPHATIDYLGLYCEROL LYSYLTRANSFERASE"/>
    <property type="match status" value="1"/>
</dbReference>
<evidence type="ECO:0000313" key="8">
    <source>
        <dbReference type="Proteomes" id="UP000184052"/>
    </source>
</evidence>
<evidence type="ECO:0000313" key="7">
    <source>
        <dbReference type="EMBL" id="SHJ07076.1"/>
    </source>
</evidence>
<feature type="transmembrane region" description="Helical" evidence="6">
    <location>
        <begin position="270"/>
        <end position="288"/>
    </location>
</feature>
<feature type="transmembrane region" description="Helical" evidence="6">
    <location>
        <begin position="135"/>
        <end position="152"/>
    </location>
</feature>
<keyword evidence="3 6" id="KW-0812">Transmembrane</keyword>
<evidence type="ECO:0000256" key="3">
    <source>
        <dbReference type="ARBA" id="ARBA00022692"/>
    </source>
</evidence>
<dbReference type="GO" id="GO:0005886">
    <property type="term" value="C:plasma membrane"/>
    <property type="evidence" value="ECO:0007669"/>
    <property type="project" value="UniProtKB-SubCell"/>
</dbReference>
<feature type="transmembrane region" description="Helical" evidence="6">
    <location>
        <begin position="48"/>
        <end position="70"/>
    </location>
</feature>
<dbReference type="GO" id="GO:0006629">
    <property type="term" value="P:lipid metabolic process"/>
    <property type="evidence" value="ECO:0007669"/>
    <property type="project" value="UniProtKB-KW"/>
</dbReference>
<dbReference type="PANTHER" id="PTHR37693:SF1">
    <property type="entry name" value="INTEGRAL MEMBRANE PROTEIN"/>
    <property type="match status" value="1"/>
</dbReference>
<organism evidence="7 8">
    <name type="scientific">Dethiosulfatibacter aminovorans DSM 17477</name>
    <dbReference type="NCBI Taxonomy" id="1121476"/>
    <lineage>
        <taxon>Bacteria</taxon>
        <taxon>Bacillati</taxon>
        <taxon>Bacillota</taxon>
        <taxon>Tissierellia</taxon>
        <taxon>Dethiosulfatibacter</taxon>
    </lineage>
</organism>
<keyword evidence="5 6" id="KW-0472">Membrane</keyword>
<dbReference type="GO" id="GO:0050071">
    <property type="term" value="F:phosphatidylglycerol lysyltransferase activity"/>
    <property type="evidence" value="ECO:0007669"/>
    <property type="project" value="UniProtKB-EC"/>
</dbReference>
<proteinExistence type="inferred from homology"/>
<comment type="catalytic activity">
    <reaction evidence="6">
        <text>L-lysyl-tRNA(Lys) + a 1,2-diacyl-sn-glycero-3-phospho-(1'-sn-glycerol) = a 1,2-diacyl-sn-glycero-3-phospho-1'-(3'-O-L-lysyl)-sn-glycerol + tRNA(Lys)</text>
        <dbReference type="Rhea" id="RHEA:10668"/>
        <dbReference type="Rhea" id="RHEA-COMP:9696"/>
        <dbReference type="Rhea" id="RHEA-COMP:9697"/>
        <dbReference type="ChEBI" id="CHEBI:64716"/>
        <dbReference type="ChEBI" id="CHEBI:75792"/>
        <dbReference type="ChEBI" id="CHEBI:78442"/>
        <dbReference type="ChEBI" id="CHEBI:78529"/>
        <dbReference type="EC" id="2.3.2.3"/>
    </reaction>
</comment>
<feature type="transmembrane region" description="Helical" evidence="6">
    <location>
        <begin position="91"/>
        <end position="115"/>
    </location>
</feature>
<dbReference type="InterPro" id="IPR022791">
    <property type="entry name" value="L-PG_synthase/AglD"/>
</dbReference>
<dbReference type="EC" id="2.3.2.3" evidence="6"/>
<keyword evidence="6" id="KW-0443">Lipid metabolism</keyword>
<dbReference type="Pfam" id="PF03706">
    <property type="entry name" value="LPG_synthase_TM"/>
    <property type="match status" value="1"/>
</dbReference>
<keyword evidence="6" id="KW-0808">Transferase</keyword>
<dbReference type="OrthoDB" id="9810654at2"/>
<sequence>MKKGTSENLNVKRRYFLLLLLFGLLSGLSLLGVYHFAGNRVAFLSLDIFSRCLYLRLFLLILFYFATDFLRFYYIMKAIDVDISLSYMMKVTFINIFISNITPSSAGGGVAQIYFLQKKGVNLGAATAGSSLRTALPMLFFIICTPIILIFDKNIERLFPNRNIIVYMIIMMLLIVCVLIFLLKLIRNPSDVGESVKRLILFFAKRWDQEKRERITNNAGTEIRKFSSYLISYFRGNKKYVFLSIFFSGLFLYCLFLFPVVLIKDLNSSVPAYEIIFSQIIITSVMYFSPTPGATGIAEAAFTILFSAYILPEQIVTLTFLWRFSSIYIGVFIGVVIFYRETIKIKDWKKVTR</sequence>
<evidence type="ECO:0000256" key="2">
    <source>
        <dbReference type="ARBA" id="ARBA00022475"/>
    </source>
</evidence>